<dbReference type="PANTHER" id="PTHR43712:SF4">
    <property type="entry name" value="O-METHYLTRANSFERASE DOMAIN-CONTAINING PROTEIN"/>
    <property type="match status" value="1"/>
</dbReference>
<comment type="similarity">
    <text evidence="2">Belongs to the cytochrome P450 family.</text>
</comment>
<dbReference type="SUPFAM" id="SSF53335">
    <property type="entry name" value="S-adenosyl-L-methionine-dependent methyltransferases"/>
    <property type="match status" value="1"/>
</dbReference>
<evidence type="ECO:0000256" key="8">
    <source>
        <dbReference type="ARBA" id="ARBA00023033"/>
    </source>
</evidence>
<dbReference type="Pfam" id="PF00067">
    <property type="entry name" value="p450"/>
    <property type="match status" value="1"/>
</dbReference>
<dbReference type="InterPro" id="IPR016461">
    <property type="entry name" value="COMT-like"/>
</dbReference>
<keyword evidence="7 9" id="KW-0408">Iron</keyword>
<dbReference type="GO" id="GO:0004497">
    <property type="term" value="F:monooxygenase activity"/>
    <property type="evidence" value="ECO:0007669"/>
    <property type="project" value="UniProtKB-KW"/>
</dbReference>
<feature type="domain" description="O-methyltransferase C-terminal" evidence="10">
    <location>
        <begin position="224"/>
        <end position="362"/>
    </location>
</feature>
<accession>A0A9P8M2D3</accession>
<dbReference type="Gene3D" id="1.10.10.10">
    <property type="entry name" value="Winged helix-like DNA-binding domain superfamily/Winged helix DNA-binding domain"/>
    <property type="match status" value="1"/>
</dbReference>
<dbReference type="GO" id="GO:0016705">
    <property type="term" value="F:oxidoreductase activity, acting on paired donors, with incorporation or reduction of molecular oxygen"/>
    <property type="evidence" value="ECO:0007669"/>
    <property type="project" value="InterPro"/>
</dbReference>
<comment type="cofactor">
    <cofactor evidence="1 9">
        <name>heme</name>
        <dbReference type="ChEBI" id="CHEBI:30413"/>
    </cofactor>
</comment>
<keyword evidence="4" id="KW-0808">Transferase</keyword>
<dbReference type="GO" id="GO:0005506">
    <property type="term" value="F:iron ion binding"/>
    <property type="evidence" value="ECO:0007669"/>
    <property type="project" value="InterPro"/>
</dbReference>
<name>A0A9P8M2D3_9HYPO</name>
<evidence type="ECO:0000256" key="6">
    <source>
        <dbReference type="ARBA" id="ARBA00022723"/>
    </source>
</evidence>
<dbReference type="CDD" id="cd11041">
    <property type="entry name" value="CYP503A1-like"/>
    <property type="match status" value="1"/>
</dbReference>
<dbReference type="Gene3D" id="3.40.50.150">
    <property type="entry name" value="Vaccinia Virus protein VP39"/>
    <property type="match status" value="1"/>
</dbReference>
<dbReference type="InterPro" id="IPR001077">
    <property type="entry name" value="COMT_C"/>
</dbReference>
<dbReference type="InterPro" id="IPR029063">
    <property type="entry name" value="SAM-dependent_MTases_sf"/>
</dbReference>
<comment type="caution">
    <text evidence="12">The sequence shown here is derived from an EMBL/GenBank/DDBJ whole genome shotgun (WGS) entry which is preliminary data.</text>
</comment>
<organism evidence="12 13">
    <name type="scientific">Metarhizium humberi</name>
    <dbReference type="NCBI Taxonomy" id="2596975"/>
    <lineage>
        <taxon>Eukaryota</taxon>
        <taxon>Fungi</taxon>
        <taxon>Dikarya</taxon>
        <taxon>Ascomycota</taxon>
        <taxon>Pezizomycotina</taxon>
        <taxon>Sordariomycetes</taxon>
        <taxon>Hypocreomycetidae</taxon>
        <taxon>Hypocreales</taxon>
        <taxon>Clavicipitaceae</taxon>
        <taxon>Metarhizium</taxon>
    </lineage>
</organism>
<dbReference type="InterPro" id="IPR036396">
    <property type="entry name" value="Cyt_P450_sf"/>
</dbReference>
<keyword evidence="6 9" id="KW-0479">Metal-binding</keyword>
<dbReference type="InterPro" id="IPR036388">
    <property type="entry name" value="WH-like_DNA-bd_sf"/>
</dbReference>
<proteinExistence type="inferred from homology"/>
<dbReference type="Pfam" id="PF00891">
    <property type="entry name" value="Methyltransf_2"/>
    <property type="match status" value="1"/>
</dbReference>
<evidence type="ECO:0000256" key="2">
    <source>
        <dbReference type="ARBA" id="ARBA00010617"/>
    </source>
</evidence>
<dbReference type="SUPFAM" id="SSF48264">
    <property type="entry name" value="Cytochrome P450"/>
    <property type="match status" value="1"/>
</dbReference>
<dbReference type="GO" id="GO:0020037">
    <property type="term" value="F:heme binding"/>
    <property type="evidence" value="ECO:0007669"/>
    <property type="project" value="InterPro"/>
</dbReference>
<evidence type="ECO:0000256" key="5">
    <source>
        <dbReference type="ARBA" id="ARBA00022691"/>
    </source>
</evidence>
<keyword evidence="3" id="KW-0489">Methyltransferase</keyword>
<feature type="domain" description="O-methyltransferase dimerisation" evidence="11">
    <location>
        <begin position="52"/>
        <end position="120"/>
    </location>
</feature>
<evidence type="ECO:0000256" key="1">
    <source>
        <dbReference type="ARBA" id="ARBA00001971"/>
    </source>
</evidence>
<dbReference type="InterPro" id="IPR017972">
    <property type="entry name" value="Cyt_P450_CS"/>
</dbReference>
<dbReference type="PROSITE" id="PS00086">
    <property type="entry name" value="CYTOCHROME_P450"/>
    <property type="match status" value="1"/>
</dbReference>
<protein>
    <recommendedName>
        <fullName evidence="14">O-methyltransferase domain-containing protein</fullName>
    </recommendedName>
</protein>
<dbReference type="PANTHER" id="PTHR43712">
    <property type="entry name" value="PUTATIVE (AFU_ORTHOLOGUE AFUA_4G14580)-RELATED"/>
    <property type="match status" value="1"/>
</dbReference>
<evidence type="ECO:0008006" key="14">
    <source>
        <dbReference type="Google" id="ProtNLM"/>
    </source>
</evidence>
<dbReference type="PROSITE" id="PS51683">
    <property type="entry name" value="SAM_OMT_II"/>
    <property type="match status" value="1"/>
</dbReference>
<dbReference type="InterPro" id="IPR001128">
    <property type="entry name" value="Cyt_P450"/>
</dbReference>
<keyword evidence="8" id="KW-0503">Monooxygenase</keyword>
<evidence type="ECO:0000259" key="10">
    <source>
        <dbReference type="Pfam" id="PF00891"/>
    </source>
</evidence>
<keyword evidence="9" id="KW-0349">Heme</keyword>
<dbReference type="PRINTS" id="PR00465">
    <property type="entry name" value="EP450IV"/>
</dbReference>
<evidence type="ECO:0000256" key="4">
    <source>
        <dbReference type="ARBA" id="ARBA00022679"/>
    </source>
</evidence>
<evidence type="ECO:0000313" key="13">
    <source>
        <dbReference type="Proteomes" id="UP000764110"/>
    </source>
</evidence>
<dbReference type="InterPro" id="IPR012967">
    <property type="entry name" value="COMT_dimerisation"/>
</dbReference>
<keyword evidence="8" id="KW-0560">Oxidoreductase</keyword>
<evidence type="ECO:0000256" key="7">
    <source>
        <dbReference type="ARBA" id="ARBA00023004"/>
    </source>
</evidence>
<evidence type="ECO:0000256" key="3">
    <source>
        <dbReference type="ARBA" id="ARBA00022603"/>
    </source>
</evidence>
<keyword evidence="5" id="KW-0949">S-adenosyl-L-methionine</keyword>
<reference evidence="12 13" key="1">
    <citation type="submission" date="2020-07" db="EMBL/GenBank/DDBJ databases">
        <title>Metarhizium humberi genome.</title>
        <authorList>
            <person name="Lysoe E."/>
        </authorList>
    </citation>
    <scope>NUCLEOTIDE SEQUENCE [LARGE SCALE GENOMIC DNA]</scope>
    <source>
        <strain evidence="12 13">ESALQ1638</strain>
    </source>
</reference>
<dbReference type="InterPro" id="IPR036390">
    <property type="entry name" value="WH_DNA-bd_sf"/>
</dbReference>
<gene>
    <name evidence="12" type="ORF">MHUMG1_09909</name>
</gene>
<feature type="binding site" description="axial binding residue" evidence="9">
    <location>
        <position position="848"/>
    </location>
    <ligand>
        <name>heme</name>
        <dbReference type="ChEBI" id="CHEBI:30413"/>
    </ligand>
    <ligandPart>
        <name>Fe</name>
        <dbReference type="ChEBI" id="CHEBI:18248"/>
    </ligandPart>
</feature>
<evidence type="ECO:0000313" key="12">
    <source>
        <dbReference type="EMBL" id="KAH0592296.1"/>
    </source>
</evidence>
<dbReference type="GO" id="GO:0046983">
    <property type="term" value="F:protein dimerization activity"/>
    <property type="evidence" value="ECO:0007669"/>
    <property type="project" value="InterPro"/>
</dbReference>
<dbReference type="Pfam" id="PF08100">
    <property type="entry name" value="Dimerisation"/>
    <property type="match status" value="1"/>
</dbReference>
<keyword evidence="13" id="KW-1185">Reference proteome</keyword>
<dbReference type="GO" id="GO:0008171">
    <property type="term" value="F:O-methyltransferase activity"/>
    <property type="evidence" value="ECO:0007669"/>
    <property type="project" value="InterPro"/>
</dbReference>
<dbReference type="GO" id="GO:0032259">
    <property type="term" value="P:methylation"/>
    <property type="evidence" value="ECO:0007669"/>
    <property type="project" value="UniProtKB-KW"/>
</dbReference>
<dbReference type="EMBL" id="JACEFI010000033">
    <property type="protein sequence ID" value="KAH0592296.1"/>
    <property type="molecule type" value="Genomic_DNA"/>
</dbReference>
<evidence type="ECO:0000256" key="9">
    <source>
        <dbReference type="PIRSR" id="PIRSR602403-1"/>
    </source>
</evidence>
<dbReference type="Gene3D" id="1.10.630.10">
    <property type="entry name" value="Cytochrome P450"/>
    <property type="match status" value="1"/>
</dbReference>
<evidence type="ECO:0000259" key="11">
    <source>
        <dbReference type="Pfam" id="PF08100"/>
    </source>
</evidence>
<dbReference type="SUPFAM" id="SSF46785">
    <property type="entry name" value="Winged helix' DNA-binding domain"/>
    <property type="match status" value="1"/>
</dbReference>
<dbReference type="AlphaFoldDB" id="A0A9P8M2D3"/>
<sequence length="905" mass="101997">MDAPIDQLKQLAATADDVTRQQLVKSLNELVLSLESPNDTVHRYGHMNLQTATIRIGFDLGLFKLLSEAGGPISVEEVAQKTRSERALIHRILRYLEAIGAVTETSATQYSANNVTRNLTEKAVEAGLGHYFYTAGPQYEALPAFLKRTNYRNPADELHTAFQDAWKTPLHAFAWFGENPEHLANFNDYMALRRQPQVSWLSVYPVAREVKNWDAQDKDRVLYVNIGGGIGHQCKQFKEKYPDLTGRVVLQDLPHSIAKALPTPGVENLEHDFFQPQPIKNAKFYHLRGILHDHPPHQVQKILEQTKAAMGPESVLLIDEMILPERGVNLMAASIDLTMLTALAGMERTEAQWHDTLRDAGLELVETFIIGSANSHETAFTGPSRTTSAVALILRRFYMSAQRKQHNDLWNKIDIVGVPEGGGILSWIFAIAKSVTSMQETMRDGYKRFSKFDKPFGLPTMWMGGALVVLPPSMLHLLNRPRDELSSFDALLENAQFQYLMTDKDVWGNTIHFDIVRKNLTQKDMGSLAGIMAEEWATAFQKCWGDSRNGTVVNAWDSMVRIISHVSLRIMVGLPGSKDETYLEQSRLYANAVLVDACFINCLPPALRPILGRVLALRARYHQRKLLKMLLPMVEEKMQQFEDRGGDEAGSPGDVIQWLIAVAKSHGPEQMTANKIAMRILALTSMFVFAIGWVFAHAVIDIYSSDERDEIVNTCRNECRRVSAEYQGLSTKESTDALYCVDSAVRESMRLNDVMVHLLPLDVISGKGIDLGQGRQITARSGVRTVFPAQMVHMDPEIYHHPEHFDAFRFSREFPAPQHTDRENGTKRQLMTTVSTSFLPFGYGRHACPGRWFVAQMVKQAVAYVLLNYDVEVVKRPGKRTSMLNFMLPPQRVALHVSRKGVYVQ</sequence>
<dbReference type="Proteomes" id="UP000764110">
    <property type="component" value="Unassembled WGS sequence"/>
</dbReference>
<dbReference type="InterPro" id="IPR002403">
    <property type="entry name" value="Cyt_P450_E_grp-IV"/>
</dbReference>